<dbReference type="EMBL" id="JARBJD010000024">
    <property type="protein sequence ID" value="KAK2960301.1"/>
    <property type="molecule type" value="Genomic_DNA"/>
</dbReference>
<evidence type="ECO:0000313" key="1">
    <source>
        <dbReference type="EMBL" id="KAK2960301.1"/>
    </source>
</evidence>
<keyword evidence="2" id="KW-1185">Reference proteome</keyword>
<protein>
    <submittedName>
        <fullName evidence="1">Uncharacterized protein</fullName>
    </submittedName>
</protein>
<dbReference type="Proteomes" id="UP001281761">
    <property type="component" value="Unassembled WGS sequence"/>
</dbReference>
<comment type="caution">
    <text evidence="1">The sequence shown here is derived from an EMBL/GenBank/DDBJ whole genome shotgun (WGS) entry which is preliminary data.</text>
</comment>
<proteinExistence type="predicted"/>
<accession>A0ABQ9Y976</accession>
<organism evidence="1 2">
    <name type="scientific">Blattamonas nauphoetae</name>
    <dbReference type="NCBI Taxonomy" id="2049346"/>
    <lineage>
        <taxon>Eukaryota</taxon>
        <taxon>Metamonada</taxon>
        <taxon>Preaxostyla</taxon>
        <taxon>Oxymonadida</taxon>
        <taxon>Blattamonas</taxon>
    </lineage>
</organism>
<gene>
    <name evidence="1" type="ORF">BLNAU_4854</name>
</gene>
<evidence type="ECO:0000313" key="2">
    <source>
        <dbReference type="Proteomes" id="UP001281761"/>
    </source>
</evidence>
<reference evidence="1 2" key="1">
    <citation type="journal article" date="2022" name="bioRxiv">
        <title>Genomics of Preaxostyla Flagellates Illuminates Evolutionary Transitions and the Path Towards Mitochondrial Loss.</title>
        <authorList>
            <person name="Novak L.V.F."/>
            <person name="Treitli S.C."/>
            <person name="Pyrih J."/>
            <person name="Halakuc P."/>
            <person name="Pipaliya S.V."/>
            <person name="Vacek V."/>
            <person name="Brzon O."/>
            <person name="Soukal P."/>
            <person name="Eme L."/>
            <person name="Dacks J.B."/>
            <person name="Karnkowska A."/>
            <person name="Elias M."/>
            <person name="Hampl V."/>
        </authorList>
    </citation>
    <scope>NUCLEOTIDE SEQUENCE [LARGE SCALE GENOMIC DNA]</scope>
    <source>
        <strain evidence="1">NAU3</strain>
        <tissue evidence="1">Gut</tissue>
    </source>
</reference>
<name>A0ABQ9Y976_9EUKA</name>
<sequence length="191" mass="21567">MTAESHHHLFSIILSSMLGKPLHIGIYIQTHSFDSILQILYEQVLQPAGPYLSWCCENRNALAMASPKSFKVAGLLLMLLQLGMHHEPTLTFAFSLHACLIFTTSLLSFEDDSLINFSLEGLTDCAYDCKYLSPSQRPQWKDILQRLDDEGLADELDVICFWETSPSSYGPAIRQKHSRHMNDLAANVPRL</sequence>